<feature type="region of interest" description="Disordered" evidence="4">
    <location>
        <begin position="1"/>
        <end position="51"/>
    </location>
</feature>
<dbReference type="Gene3D" id="3.30.900.10">
    <property type="entry name" value="HORMA domain"/>
    <property type="match status" value="1"/>
</dbReference>
<feature type="region of interest" description="Disordered" evidence="4">
    <location>
        <begin position="904"/>
        <end position="949"/>
    </location>
</feature>
<feature type="compositionally biased region" description="Polar residues" evidence="4">
    <location>
        <begin position="673"/>
        <end position="703"/>
    </location>
</feature>
<feature type="domain" description="Autophagy-related protein 13 N-terminal" evidence="5">
    <location>
        <begin position="68"/>
        <end position="396"/>
    </location>
</feature>
<evidence type="ECO:0000313" key="7">
    <source>
        <dbReference type="Proteomes" id="UP000246740"/>
    </source>
</evidence>
<feature type="compositionally biased region" description="Polar residues" evidence="4">
    <location>
        <begin position="1021"/>
        <end position="1038"/>
    </location>
</feature>
<feature type="region of interest" description="Disordered" evidence="4">
    <location>
        <begin position="187"/>
        <end position="221"/>
    </location>
</feature>
<dbReference type="Pfam" id="PF10033">
    <property type="entry name" value="ATG13"/>
    <property type="match status" value="1"/>
</dbReference>
<feature type="region of interest" description="Disordered" evidence="4">
    <location>
        <begin position="1243"/>
        <end position="1502"/>
    </location>
</feature>
<feature type="compositionally biased region" description="Low complexity" evidence="4">
    <location>
        <begin position="904"/>
        <end position="921"/>
    </location>
</feature>
<dbReference type="PANTHER" id="PTHR13430">
    <property type="match status" value="1"/>
</dbReference>
<evidence type="ECO:0000256" key="3">
    <source>
        <dbReference type="RuleBase" id="RU361214"/>
    </source>
</evidence>
<name>A0A317XPS3_9BASI</name>
<dbReference type="OrthoDB" id="70161at2759"/>
<feature type="compositionally biased region" description="Polar residues" evidence="4">
    <location>
        <begin position="999"/>
        <end position="1013"/>
    </location>
</feature>
<feature type="region of interest" description="Disordered" evidence="4">
    <location>
        <begin position="504"/>
        <end position="546"/>
    </location>
</feature>
<evidence type="ECO:0000313" key="6">
    <source>
        <dbReference type="EMBL" id="PWY99869.1"/>
    </source>
</evidence>
<feature type="compositionally biased region" description="Low complexity" evidence="4">
    <location>
        <begin position="442"/>
        <end position="467"/>
    </location>
</feature>
<feature type="compositionally biased region" description="Polar residues" evidence="4">
    <location>
        <begin position="21"/>
        <end position="51"/>
    </location>
</feature>
<feature type="region of interest" description="Disordered" evidence="4">
    <location>
        <begin position="607"/>
        <end position="729"/>
    </location>
</feature>
<feature type="compositionally biased region" description="Polar residues" evidence="4">
    <location>
        <begin position="193"/>
        <end position="203"/>
    </location>
</feature>
<keyword evidence="7" id="KW-1185">Reference proteome</keyword>
<accession>A0A317XPS3</accession>
<feature type="compositionally biased region" description="Polar residues" evidence="4">
    <location>
        <begin position="1453"/>
        <end position="1466"/>
    </location>
</feature>
<evidence type="ECO:0000256" key="4">
    <source>
        <dbReference type="SAM" id="MobiDB-lite"/>
    </source>
</evidence>
<dbReference type="GO" id="GO:0000423">
    <property type="term" value="P:mitophagy"/>
    <property type="evidence" value="ECO:0007669"/>
    <property type="project" value="TreeGrafter"/>
</dbReference>
<evidence type="ECO:0000259" key="5">
    <source>
        <dbReference type="Pfam" id="PF10033"/>
    </source>
</evidence>
<feature type="compositionally biased region" description="Low complexity" evidence="4">
    <location>
        <begin position="1088"/>
        <end position="1099"/>
    </location>
</feature>
<feature type="compositionally biased region" description="Polar residues" evidence="4">
    <location>
        <begin position="928"/>
        <end position="941"/>
    </location>
</feature>
<feature type="region of interest" description="Disordered" evidence="4">
    <location>
        <begin position="972"/>
        <end position="1062"/>
    </location>
</feature>
<evidence type="ECO:0000256" key="2">
    <source>
        <dbReference type="ARBA" id="ARBA00023006"/>
    </source>
</evidence>
<feature type="compositionally biased region" description="Low complexity" evidence="4">
    <location>
        <begin position="1309"/>
        <end position="1325"/>
    </location>
</feature>
<proteinExistence type="inferred from homology"/>
<keyword evidence="2 3" id="KW-0072">Autophagy</keyword>
<dbReference type="InterPro" id="IPR036570">
    <property type="entry name" value="HORMA_dom_sf"/>
</dbReference>
<dbReference type="EMBL" id="KZ819194">
    <property type="protein sequence ID" value="PWY99869.1"/>
    <property type="molecule type" value="Genomic_DNA"/>
</dbReference>
<dbReference type="GO" id="GO:0034497">
    <property type="term" value="P:protein localization to phagophore assembly site"/>
    <property type="evidence" value="ECO:0007669"/>
    <property type="project" value="TreeGrafter"/>
</dbReference>
<feature type="region of interest" description="Disordered" evidence="4">
    <location>
        <begin position="752"/>
        <end position="805"/>
    </location>
</feature>
<dbReference type="GO" id="GO:0000407">
    <property type="term" value="C:phagophore assembly site"/>
    <property type="evidence" value="ECO:0007669"/>
    <property type="project" value="TreeGrafter"/>
</dbReference>
<dbReference type="GO" id="GO:1990316">
    <property type="term" value="C:Atg1/ULK1 kinase complex"/>
    <property type="evidence" value="ECO:0007669"/>
    <property type="project" value="InterPro"/>
</dbReference>
<feature type="region of interest" description="Disordered" evidence="4">
    <location>
        <begin position="432"/>
        <end position="475"/>
    </location>
</feature>
<feature type="compositionally biased region" description="Basic and acidic residues" evidence="4">
    <location>
        <begin position="1348"/>
        <end position="1370"/>
    </location>
</feature>
<dbReference type="STRING" id="1882483.A0A317XPS3"/>
<sequence>MQSDKISQHRRSSYESHSRAPSDSYASAPGASQSHAHAPQQHRQSIQTHQALGQNAASQLAKLDGVLYHFYTTTANLVLQSRLTRYRDLLLKVCPNPALASSTTAPPPFLPASIKVSKWFGLQIPDRDLFKEELRLWRSISCMLVPDDVTPAGVPDLVIDVILDLSRIPEHHQVLLLAHNVPSAATKHDASSDGLSGPSSTPSRGRVAIDGSEQVDSARESRPRLVVLEQWRLRFDSTGDSDTPIDLPTLYRNSSAHFQSLFSLILGLPCNALCSRLETLHNSAANSAADTSHTKAFPSLSARQDTGSFDQELQIGCRLSMGGGNTDPLASEADEYPVSKALPPELDPTVFCTAPKDSDTGSAEKVVHESRHFAVKEMPPVATPVGNAILSVSFRKLAGYSVEDAASLRGLRDLHVEMDENFFGAAVNPSTVSAMPRQTEETSSAIPATTFPPAAATPATGNAPSSSRESRAQSFRSLITATAHQRIGGITAGRLFGAAGSSAQSAAAPPVSTSMPPPSAVPQPGSDTALSQSPANPSVFSTSAPGRPVAGLASLRRTGSIKSNISGLGSIATPGAASGSTAATGLTTTPSSPALAAALNTEPAFVAPGSMRRASTSERRLRSLSGISAGHPSPPSSPSLGSLDLPLPTGHSAPRSISSAFPAPSSLGRPISSRLTSAGSLGAGSQSRGFNPLSSSPLAQQMSLHGARGASSISASRLSSSPSMRASMAGSGMAVPSLRSVFQGYVLRSPTTAASSFSRTPPTSLTMGPPASQGSYARSSLGASQRSTSSIRRYSQTSDAGSGSAFGTASAAAAAARPQMIKRYSTNFSYRQNRERQSTYGSSLGSEGSGSAGVIPGAEASSYPHTAAAGGSLTSGYGRSWVARMEQRQALGIGVGGGAFARTSSLDDATTGTGTGSSASTRFRASPASGSTPTGILTPSPRSHDDDMDDLMRLLDSKPAFGIGSTGRLGSIRTVERRSASALGSTPEEGQDAAGGTNRPESSIKSTGANEQTKAAAVEPKSSTGATRSSPGGSQTNLGAARVAPGSLSRSGMHAPIRTAAPMSRSQLDDLLNRMAESVGLLAPTEHPGSLRLPSGSGSVRREAVTGQPEGRPEHASGAMSTAGPLESPLPSSAQLGGVRTTRPSVRGAFNLGSTGSSGPGSSTEPSRSTTPNAGIVSGAAGLVSHTAAAERARTIGTGQVRGLRTSSATQTAALGPENASETDAHTYGNDALGLLTAPIAGRTAAPASGPEGAGPSANVDLRPYEPEGDLMFGDVACGYDPEDDLPGQMELTPEDDETVRGTAPGQRRSSLSAGTGSSGRGATLPAGAHRDGGSLQRVRSGPLNEWQRSEQWERQRAIEAERRRADAEMSRNFGQEVGASTRGRGSHSPWRSPSAQPVAVAYSSTAAQTGFAVRSSSSRPLGPGPAAAGYPSSLASAAVGSEGSRRGYGVSAPSTQFHFHPSSATGPYGSSRPSSNSYPVSRDERNAVADGDVEEDEEDDL</sequence>
<dbReference type="GO" id="GO:0005829">
    <property type="term" value="C:cytosol"/>
    <property type="evidence" value="ECO:0007669"/>
    <property type="project" value="TreeGrafter"/>
</dbReference>
<feature type="region of interest" description="Disordered" evidence="4">
    <location>
        <begin position="1194"/>
        <end position="1226"/>
    </location>
</feature>
<gene>
    <name evidence="6" type="ORF">BCV70DRAFT_200782</name>
</gene>
<feature type="compositionally biased region" description="Low complexity" evidence="4">
    <location>
        <begin position="707"/>
        <end position="729"/>
    </location>
</feature>
<feature type="compositionally biased region" description="Acidic residues" evidence="4">
    <location>
        <begin position="1492"/>
        <end position="1502"/>
    </location>
</feature>
<dbReference type="GO" id="GO:0034727">
    <property type="term" value="P:piecemeal microautophagy of the nucleus"/>
    <property type="evidence" value="ECO:0007669"/>
    <property type="project" value="TreeGrafter"/>
</dbReference>
<dbReference type="PANTHER" id="PTHR13430:SF4">
    <property type="entry name" value="AUTOPHAGY-RELATED PROTEIN 13"/>
    <property type="match status" value="1"/>
</dbReference>
<reference evidence="6 7" key="1">
    <citation type="journal article" date="2018" name="Mol. Biol. Evol.">
        <title>Broad Genomic Sampling Reveals a Smut Pathogenic Ancestry of the Fungal Clade Ustilaginomycotina.</title>
        <authorList>
            <person name="Kijpornyongpan T."/>
            <person name="Mondo S.J."/>
            <person name="Barry K."/>
            <person name="Sandor L."/>
            <person name="Lee J."/>
            <person name="Lipzen A."/>
            <person name="Pangilinan J."/>
            <person name="LaButti K."/>
            <person name="Hainaut M."/>
            <person name="Henrissat B."/>
            <person name="Grigoriev I.V."/>
            <person name="Spatafora J.W."/>
            <person name="Aime M.C."/>
        </authorList>
    </citation>
    <scope>NUCLEOTIDE SEQUENCE [LARGE SCALE GENOMIC DNA]</scope>
    <source>
        <strain evidence="6 7">MCA 3645</strain>
    </source>
</reference>
<feature type="compositionally biased region" description="Low complexity" evidence="4">
    <location>
        <begin position="1467"/>
        <end position="1481"/>
    </location>
</feature>
<protein>
    <recommendedName>
        <fullName evidence="3">Autophagy-related protein 13</fullName>
    </recommendedName>
</protein>
<dbReference type="InterPro" id="IPR018731">
    <property type="entry name" value="Atg13_N"/>
</dbReference>
<feature type="region of interest" description="Disordered" evidence="4">
    <location>
        <begin position="1079"/>
        <end position="1177"/>
    </location>
</feature>
<feature type="region of interest" description="Disordered" evidence="4">
    <location>
        <begin position="286"/>
        <end position="307"/>
    </location>
</feature>
<feature type="compositionally biased region" description="Low complexity" evidence="4">
    <location>
        <begin position="638"/>
        <end position="650"/>
    </location>
</feature>
<organism evidence="6 7">
    <name type="scientific">Testicularia cyperi</name>
    <dbReference type="NCBI Taxonomy" id="1882483"/>
    <lineage>
        <taxon>Eukaryota</taxon>
        <taxon>Fungi</taxon>
        <taxon>Dikarya</taxon>
        <taxon>Basidiomycota</taxon>
        <taxon>Ustilaginomycotina</taxon>
        <taxon>Ustilaginomycetes</taxon>
        <taxon>Ustilaginales</taxon>
        <taxon>Anthracoideaceae</taxon>
        <taxon>Testicularia</taxon>
    </lineage>
</organism>
<feature type="compositionally biased region" description="Polar residues" evidence="4">
    <location>
        <begin position="752"/>
        <end position="799"/>
    </location>
</feature>
<feature type="compositionally biased region" description="Low complexity" evidence="4">
    <location>
        <begin position="1415"/>
        <end position="1439"/>
    </location>
</feature>
<feature type="compositionally biased region" description="Polar residues" evidence="4">
    <location>
        <begin position="525"/>
        <end position="544"/>
    </location>
</feature>
<dbReference type="InterPro" id="IPR040182">
    <property type="entry name" value="ATG13"/>
</dbReference>
<dbReference type="Proteomes" id="UP000246740">
    <property type="component" value="Unassembled WGS sequence"/>
</dbReference>
<evidence type="ECO:0000256" key="1">
    <source>
        <dbReference type="ARBA" id="ARBA00005246"/>
    </source>
</evidence>
<dbReference type="InParanoid" id="A0A317XPS3"/>
<feature type="compositionally biased region" description="Low complexity" evidence="4">
    <location>
        <begin position="1153"/>
        <end position="1172"/>
    </location>
</feature>
<feature type="compositionally biased region" description="Low complexity" evidence="4">
    <location>
        <begin position="1245"/>
        <end position="1258"/>
    </location>
</feature>
<comment type="similarity">
    <text evidence="1 3">Belongs to the ATG13 family. Fungi subfamily.</text>
</comment>
<feature type="region of interest" description="Disordered" evidence="4">
    <location>
        <begin position="828"/>
        <end position="857"/>
    </location>
</feature>